<organism evidence="1 2">
    <name type="scientific">Hymenobacter negativus</name>
    <dbReference type="NCBI Taxonomy" id="2795026"/>
    <lineage>
        <taxon>Bacteria</taxon>
        <taxon>Pseudomonadati</taxon>
        <taxon>Bacteroidota</taxon>
        <taxon>Cytophagia</taxon>
        <taxon>Cytophagales</taxon>
        <taxon>Hymenobacteraceae</taxon>
        <taxon>Hymenobacter</taxon>
    </lineage>
</organism>
<evidence type="ECO:0000313" key="1">
    <source>
        <dbReference type="EMBL" id="MBO2013170.1"/>
    </source>
</evidence>
<proteinExistence type="predicted"/>
<dbReference type="InterPro" id="IPR052918">
    <property type="entry name" value="Motility_Chemotaxis_Reg"/>
</dbReference>
<dbReference type="RefSeq" id="WP_208178911.1">
    <property type="nucleotide sequence ID" value="NZ_JAGETZ010000031.1"/>
</dbReference>
<dbReference type="Proteomes" id="UP000664369">
    <property type="component" value="Unassembled WGS sequence"/>
</dbReference>
<name>A0ABS3QPF8_9BACT</name>
<dbReference type="PANTHER" id="PTHR35580">
    <property type="entry name" value="CELL SURFACE GLYCOPROTEIN (S-LAYER PROTEIN)-LIKE PROTEIN"/>
    <property type="match status" value="1"/>
</dbReference>
<keyword evidence="2" id="KW-1185">Reference proteome</keyword>
<accession>A0ABS3QPF8</accession>
<dbReference type="PANTHER" id="PTHR35580:SF1">
    <property type="entry name" value="PHYTASE-LIKE DOMAIN-CONTAINING PROTEIN"/>
    <property type="match status" value="1"/>
</dbReference>
<dbReference type="Pfam" id="PF13585">
    <property type="entry name" value="CHU_C"/>
    <property type="match status" value="1"/>
</dbReference>
<gene>
    <name evidence="1" type="ORF">J4E00_29195</name>
</gene>
<comment type="caution">
    <text evidence="1">The sequence shown here is derived from an EMBL/GenBank/DDBJ whole genome shotgun (WGS) entry which is preliminary data.</text>
</comment>
<reference evidence="1 2" key="1">
    <citation type="submission" date="2021-03" db="EMBL/GenBank/DDBJ databases">
        <authorList>
            <person name="Kim M.K."/>
        </authorList>
    </citation>
    <scope>NUCLEOTIDE SEQUENCE [LARGE SCALE GENOMIC DNA]</scope>
    <source>
        <strain evidence="1 2">BT442</strain>
    </source>
</reference>
<protein>
    <submittedName>
        <fullName evidence="1">Gliding motility-associated C-terminal domain-containing protein</fullName>
    </submittedName>
</protein>
<dbReference type="Gene3D" id="2.80.10.50">
    <property type="match status" value="1"/>
</dbReference>
<dbReference type="EMBL" id="JAGETZ010000031">
    <property type="protein sequence ID" value="MBO2013170.1"/>
    <property type="molecule type" value="Genomic_DNA"/>
</dbReference>
<sequence>MLINNGTSGFGSDDIFVARLNRSGTWVQAVRTGGSRHDYPTNIVMEADGTFVVAGNYFSSVAAFGAICFLNTGQETDVFVARLSPAGAWTSALGTGGPNHYSINDIALAPDGSLVVGGDFNGPYTTIDGITLVNADRAGTYFDAYVARLDRSGVWTQAMRAGSTTSDAATRLVANLDGSVTVVRYFTGSASFGTFTPRSIGGNDIYIGRLSATGNWTRLQQAGGPGDDGLLSFYQKDSTDFTVAGRIGRPTAQFGPFTLANRNKLFPNAYVAHHGSAVSGPDLPGFTIPNIITPNGDGLNDVFRFRNAPLTTVALHIFNRWGQQVYASMDYQQDWNAAGLPAGLYYYFVVPASDGTSVKG</sequence>
<evidence type="ECO:0000313" key="2">
    <source>
        <dbReference type="Proteomes" id="UP000664369"/>
    </source>
</evidence>